<evidence type="ECO:0000313" key="12">
    <source>
        <dbReference type="EMBL" id="TFU71288.1"/>
    </source>
</evidence>
<evidence type="ECO:0000259" key="11">
    <source>
        <dbReference type="Pfam" id="PF01726"/>
    </source>
</evidence>
<evidence type="ECO:0000256" key="8">
    <source>
        <dbReference type="ARBA" id="ARBA00023163"/>
    </source>
</evidence>
<dbReference type="InterPro" id="IPR036390">
    <property type="entry name" value="WH_DNA-bd_sf"/>
</dbReference>
<keyword evidence="2" id="KW-0235">DNA replication</keyword>
<name>A0A9X8VEL8_SERMA</name>
<dbReference type="InterPro" id="IPR036388">
    <property type="entry name" value="WH-like_DNA-bd_sf"/>
</dbReference>
<sequence>MVDVWVWGADHFHTPHCLHERIGRLRDKRKWMVRMNKLTKRQAQVLAFIRRYMQDNGSAPTHQEIADAMEFHSPNASAFHIQALVKKGAISHRPGRSRGIVLNDSSSAPDFDTWLKNQTVPIDVDCGCVTTEVLLHWVKKAYNDGLLAGAGKAEVTK</sequence>
<proteinExistence type="predicted"/>
<evidence type="ECO:0000256" key="9">
    <source>
        <dbReference type="ARBA" id="ARBA00023204"/>
    </source>
</evidence>
<gene>
    <name evidence="12" type="ORF">E0L31_21765</name>
</gene>
<dbReference type="Pfam" id="PF01726">
    <property type="entry name" value="LexA_DNA_bind"/>
    <property type="match status" value="1"/>
</dbReference>
<dbReference type="AlphaFoldDB" id="A0A9X8VEL8"/>
<organism evidence="12">
    <name type="scientific">Serratia marcescens</name>
    <dbReference type="NCBI Taxonomy" id="615"/>
    <lineage>
        <taxon>Bacteria</taxon>
        <taxon>Pseudomonadati</taxon>
        <taxon>Pseudomonadota</taxon>
        <taxon>Gammaproteobacteria</taxon>
        <taxon>Enterobacterales</taxon>
        <taxon>Yersiniaceae</taxon>
        <taxon>Serratia</taxon>
    </lineage>
</organism>
<keyword evidence="9" id="KW-0234">DNA repair</keyword>
<dbReference type="InterPro" id="IPR006199">
    <property type="entry name" value="LexA_DNA-bd_dom"/>
</dbReference>
<keyword evidence="1" id="KW-0678">Repressor</keyword>
<feature type="domain" description="LexA repressor DNA-binding" evidence="11">
    <location>
        <begin position="35"/>
        <end position="99"/>
    </location>
</feature>
<dbReference type="PANTHER" id="PTHR33516">
    <property type="entry name" value="LEXA REPRESSOR"/>
    <property type="match status" value="1"/>
</dbReference>
<evidence type="ECO:0000256" key="7">
    <source>
        <dbReference type="ARBA" id="ARBA00023125"/>
    </source>
</evidence>
<dbReference type="GO" id="GO:0006281">
    <property type="term" value="P:DNA repair"/>
    <property type="evidence" value="ECO:0007669"/>
    <property type="project" value="UniProtKB-KW"/>
</dbReference>
<keyword evidence="8" id="KW-0804">Transcription</keyword>
<dbReference type="PANTHER" id="PTHR33516:SF2">
    <property type="entry name" value="LEXA REPRESSOR-RELATED"/>
    <property type="match status" value="1"/>
</dbReference>
<reference evidence="12" key="1">
    <citation type="submission" date="2019-03" db="EMBL/GenBank/DDBJ databases">
        <title>Serratia marcescens strain N2 draft genome.</title>
        <authorList>
            <person name="Yassin A."/>
            <person name="El-Kenawy N."/>
            <person name="Youssef N.H."/>
        </authorList>
    </citation>
    <scope>NUCLEOTIDE SEQUENCE [LARGE SCALE GENOMIC DNA]</scope>
    <source>
        <strain evidence="12">N2</strain>
    </source>
</reference>
<keyword evidence="4" id="KW-0378">Hydrolase</keyword>
<evidence type="ECO:0000256" key="6">
    <source>
        <dbReference type="ARBA" id="ARBA00023015"/>
    </source>
</evidence>
<evidence type="ECO:0000256" key="3">
    <source>
        <dbReference type="ARBA" id="ARBA00022763"/>
    </source>
</evidence>
<dbReference type="GO" id="GO:0003677">
    <property type="term" value="F:DNA binding"/>
    <property type="evidence" value="ECO:0007669"/>
    <property type="project" value="UniProtKB-KW"/>
</dbReference>
<dbReference type="Gene3D" id="1.10.10.10">
    <property type="entry name" value="Winged helix-like DNA-binding domain superfamily/Winged helix DNA-binding domain"/>
    <property type="match status" value="1"/>
</dbReference>
<evidence type="ECO:0000256" key="2">
    <source>
        <dbReference type="ARBA" id="ARBA00022705"/>
    </source>
</evidence>
<protein>
    <recommendedName>
        <fullName evidence="11">LexA repressor DNA-binding domain-containing protein</fullName>
    </recommendedName>
</protein>
<evidence type="ECO:0000256" key="10">
    <source>
        <dbReference type="ARBA" id="ARBA00023236"/>
    </source>
</evidence>
<keyword evidence="10" id="KW-0742">SOS response</keyword>
<dbReference type="InterPro" id="IPR050077">
    <property type="entry name" value="LexA_repressor"/>
</dbReference>
<evidence type="ECO:0000256" key="5">
    <source>
        <dbReference type="ARBA" id="ARBA00022813"/>
    </source>
</evidence>
<evidence type="ECO:0000256" key="1">
    <source>
        <dbReference type="ARBA" id="ARBA00022491"/>
    </source>
</evidence>
<keyword evidence="6" id="KW-0805">Transcription regulation</keyword>
<keyword evidence="3" id="KW-0227">DNA damage</keyword>
<comment type="caution">
    <text evidence="12">The sequence shown here is derived from an EMBL/GenBank/DDBJ whole genome shotgun (WGS) entry which is preliminary data.</text>
</comment>
<dbReference type="EMBL" id="SPSG01002921">
    <property type="protein sequence ID" value="TFU71288.1"/>
    <property type="molecule type" value="Genomic_DNA"/>
</dbReference>
<dbReference type="GO" id="GO:0006508">
    <property type="term" value="P:proteolysis"/>
    <property type="evidence" value="ECO:0007669"/>
    <property type="project" value="InterPro"/>
</dbReference>
<keyword evidence="5" id="KW-0068">Autocatalytic cleavage</keyword>
<dbReference type="FunFam" id="1.10.10.10:FF:000009">
    <property type="entry name" value="LexA repressor"/>
    <property type="match status" value="1"/>
</dbReference>
<evidence type="ECO:0000256" key="4">
    <source>
        <dbReference type="ARBA" id="ARBA00022801"/>
    </source>
</evidence>
<dbReference type="GO" id="GO:0006260">
    <property type="term" value="P:DNA replication"/>
    <property type="evidence" value="ECO:0007669"/>
    <property type="project" value="UniProtKB-KW"/>
</dbReference>
<dbReference type="SUPFAM" id="SSF46785">
    <property type="entry name" value="Winged helix' DNA-binding domain"/>
    <property type="match status" value="1"/>
</dbReference>
<accession>A0A9X8VEL8</accession>
<dbReference type="GO" id="GO:0004252">
    <property type="term" value="F:serine-type endopeptidase activity"/>
    <property type="evidence" value="ECO:0007669"/>
    <property type="project" value="InterPro"/>
</dbReference>
<dbReference type="GO" id="GO:0009432">
    <property type="term" value="P:SOS response"/>
    <property type="evidence" value="ECO:0007669"/>
    <property type="project" value="UniProtKB-KW"/>
</dbReference>
<keyword evidence="7" id="KW-0238">DNA-binding</keyword>